<protein>
    <submittedName>
        <fullName evidence="1">Transposase</fullName>
    </submittedName>
</protein>
<sequence length="44" mass="5027">QSQLSYNKAINSKQLCGHTAFSYEKIAVSCLIHFSDFRLQFSKS</sequence>
<evidence type="ECO:0000313" key="1">
    <source>
        <dbReference type="WBParaSite" id="MCU_001607-RA"/>
    </source>
</evidence>
<organism evidence="1">
    <name type="scientific">Mesocestoides corti</name>
    <name type="common">Flatworm</name>
    <dbReference type="NCBI Taxonomy" id="53468"/>
    <lineage>
        <taxon>Eukaryota</taxon>
        <taxon>Metazoa</taxon>
        <taxon>Spiralia</taxon>
        <taxon>Lophotrochozoa</taxon>
        <taxon>Platyhelminthes</taxon>
        <taxon>Cestoda</taxon>
        <taxon>Eucestoda</taxon>
        <taxon>Cyclophyllidea</taxon>
        <taxon>Mesocestoididae</taxon>
        <taxon>Mesocestoides</taxon>
    </lineage>
</organism>
<proteinExistence type="predicted"/>
<dbReference type="AlphaFoldDB" id="A0A5K3EMB6"/>
<reference evidence="1" key="1">
    <citation type="submission" date="2019-11" db="UniProtKB">
        <authorList>
            <consortium name="WormBaseParasite"/>
        </authorList>
    </citation>
    <scope>IDENTIFICATION</scope>
</reference>
<accession>A0A5K3EMB6</accession>
<dbReference type="WBParaSite" id="MCU_001607-RA">
    <property type="protein sequence ID" value="MCU_001607-RA"/>
    <property type="gene ID" value="MCU_001607"/>
</dbReference>
<name>A0A5K3EMB6_MESCO</name>